<organism evidence="2 3">
    <name type="scientific">Ralstonia pickettii</name>
    <name type="common">Burkholderia pickettii</name>
    <dbReference type="NCBI Taxonomy" id="329"/>
    <lineage>
        <taxon>Bacteria</taxon>
        <taxon>Pseudomonadati</taxon>
        <taxon>Pseudomonadota</taxon>
        <taxon>Betaproteobacteria</taxon>
        <taxon>Burkholderiales</taxon>
        <taxon>Burkholderiaceae</taxon>
        <taxon>Ralstonia</taxon>
    </lineage>
</organism>
<evidence type="ECO:0000259" key="1">
    <source>
        <dbReference type="Pfam" id="PF00425"/>
    </source>
</evidence>
<dbReference type="InterPro" id="IPR036038">
    <property type="entry name" value="Aminotransferase-like"/>
</dbReference>
<feature type="domain" description="Chorismate-utilising enzyme C-terminal" evidence="1">
    <location>
        <begin position="134"/>
        <end position="400"/>
    </location>
</feature>
<dbReference type="SUPFAM" id="SSF56322">
    <property type="entry name" value="ADC synthase"/>
    <property type="match status" value="1"/>
</dbReference>
<dbReference type="InterPro" id="IPR019999">
    <property type="entry name" value="Anth_synth_I-like"/>
</dbReference>
<dbReference type="InterPro" id="IPR043131">
    <property type="entry name" value="BCAT-like_N"/>
</dbReference>
<evidence type="ECO:0000313" key="3">
    <source>
        <dbReference type="Proteomes" id="UP000234456"/>
    </source>
</evidence>
<dbReference type="InterPro" id="IPR001544">
    <property type="entry name" value="Aminotrans_IV"/>
</dbReference>
<proteinExistence type="predicted"/>
<comment type="caution">
    <text evidence="2">The sequence shown here is derived from an EMBL/GenBank/DDBJ whole genome shotgun (WGS) entry which is preliminary data.</text>
</comment>
<dbReference type="Gene3D" id="3.20.10.10">
    <property type="entry name" value="D-amino Acid Aminotransferase, subunit A, domain 2"/>
    <property type="match status" value="1"/>
</dbReference>
<accession>A0A2N4TP81</accession>
<dbReference type="GO" id="GO:0046820">
    <property type="term" value="F:4-amino-4-deoxychorismate synthase activity"/>
    <property type="evidence" value="ECO:0007669"/>
    <property type="project" value="TreeGrafter"/>
</dbReference>
<dbReference type="GO" id="GO:0000162">
    <property type="term" value="P:L-tryptophan biosynthetic process"/>
    <property type="evidence" value="ECO:0007669"/>
    <property type="project" value="TreeGrafter"/>
</dbReference>
<protein>
    <submittedName>
        <fullName evidence="2">Aminodeoxychorismate synthase component I</fullName>
    </submittedName>
</protein>
<dbReference type="PANTHER" id="PTHR11236:SF50">
    <property type="entry name" value="AMINODEOXYCHORISMATE SYNTHASE COMPONENT 1"/>
    <property type="match status" value="1"/>
</dbReference>
<dbReference type="Gene3D" id="3.30.470.10">
    <property type="match status" value="1"/>
</dbReference>
<name>A0A2N4TP81_RALPI</name>
<dbReference type="Pfam" id="PF01063">
    <property type="entry name" value="Aminotran_4"/>
    <property type="match status" value="1"/>
</dbReference>
<sequence>MQPLQAPEAGAPFALLDDATSGGAPCSRWYTGYAGEFFRPAGILDGLDDDLRAAWRQGLHALVVAPYEFGEPLVGLPASTEISSSLPGHDGRLRVLLFRTMQVLSPAEVDTLFGAWPEAAGAAGLFDCAASVDQATYTNAIARIHDWIAAGDTYEVNYTYRLRMTAFGAPAALYRRLRARQPVPYGAFIGLPEGGAILSYSPELFFSHHAGKLVARPMKGTAPASGDVEVDEARAIALAADEKNRAENLMIVDLLRNDLGRLARAGSVRVPALFEVTPFGSVLQMTSTVEAEIPPATGLSDCLRALFPCGSITGAPKRRTMEIIKALEPEPRGLYTGAIGWIDAPADDRAMGDACFSVAIRTLVLSAPGTDGLRQGELGIGSGIVHDSVADEEYAECQLKARFVTALDPGLSLFETMRATRDGVPLLDWHLARLERSAAAFGFPFDRTVLTNEVARACATLDGDGAYRMRLLLTLDGAANVSAVPLLPLHASWDTPVRLLVAPQSREITHSLPTHKTTLREGYDAAWQAAEREGAFDAVFFNADGTVAEGGRSTLLVKLDGAWWTPPLSAGVLPGVMRAVLLKDAAPWLGGPLQERLLTRADVARAEAVAVCNALRGVVPAHFEPALTVDVL</sequence>
<dbReference type="EMBL" id="PKQE01000004">
    <property type="protein sequence ID" value="PLC41506.1"/>
    <property type="molecule type" value="Genomic_DNA"/>
</dbReference>
<dbReference type="InterPro" id="IPR005801">
    <property type="entry name" value="ADC_synthase"/>
</dbReference>
<dbReference type="Pfam" id="PF00425">
    <property type="entry name" value="Chorismate_bind"/>
    <property type="match status" value="1"/>
</dbReference>
<dbReference type="InterPro" id="IPR043132">
    <property type="entry name" value="BCAT-like_C"/>
</dbReference>
<dbReference type="Gene3D" id="3.60.120.10">
    <property type="entry name" value="Anthranilate synthase"/>
    <property type="match status" value="1"/>
</dbReference>
<dbReference type="InterPro" id="IPR015890">
    <property type="entry name" value="Chorismate_C"/>
</dbReference>
<dbReference type="Proteomes" id="UP000234456">
    <property type="component" value="Unassembled WGS sequence"/>
</dbReference>
<dbReference type="SUPFAM" id="SSF56752">
    <property type="entry name" value="D-aminoacid aminotransferase-like PLP-dependent enzymes"/>
    <property type="match status" value="1"/>
</dbReference>
<evidence type="ECO:0000313" key="2">
    <source>
        <dbReference type="EMBL" id="PLC41506.1"/>
    </source>
</evidence>
<dbReference type="PRINTS" id="PR00095">
    <property type="entry name" value="ANTSNTHASEI"/>
</dbReference>
<dbReference type="AlphaFoldDB" id="A0A2N4TP81"/>
<dbReference type="OrthoDB" id="9803598at2"/>
<reference evidence="2 3" key="1">
    <citation type="submission" date="2017-12" db="EMBL/GenBank/DDBJ databases">
        <title>Draft genome sequence of Ralstonia pickettii 52.</title>
        <authorList>
            <person name="Zheng B."/>
        </authorList>
    </citation>
    <scope>NUCLEOTIDE SEQUENCE [LARGE SCALE GENOMIC DNA]</scope>
    <source>
        <strain evidence="2 3">52</strain>
    </source>
</reference>
<dbReference type="RefSeq" id="WP_102066731.1">
    <property type="nucleotide sequence ID" value="NZ_PKQE01000004.1"/>
</dbReference>
<dbReference type="PANTHER" id="PTHR11236">
    <property type="entry name" value="AMINOBENZOATE/ANTHRANILATE SYNTHASE"/>
    <property type="match status" value="1"/>
</dbReference>
<gene>
    <name evidence="2" type="ORF">C0Q88_18155</name>
</gene>